<dbReference type="Gene3D" id="3.40.50.1820">
    <property type="entry name" value="alpha/beta hydrolase"/>
    <property type="match status" value="1"/>
</dbReference>
<accession>A0ABP8WJJ6</accession>
<dbReference type="InterPro" id="IPR029058">
    <property type="entry name" value="AB_hydrolase_fold"/>
</dbReference>
<evidence type="ECO:0000313" key="2">
    <source>
        <dbReference type="EMBL" id="GAA4690265.1"/>
    </source>
</evidence>
<dbReference type="SUPFAM" id="SSF53474">
    <property type="entry name" value="alpha/beta-Hydrolases"/>
    <property type="match status" value="1"/>
</dbReference>
<dbReference type="PANTHER" id="PTHR43798">
    <property type="entry name" value="MONOACYLGLYCEROL LIPASE"/>
    <property type="match status" value="1"/>
</dbReference>
<dbReference type="InterPro" id="IPR000073">
    <property type="entry name" value="AB_hydrolase_1"/>
</dbReference>
<evidence type="ECO:0000259" key="1">
    <source>
        <dbReference type="Pfam" id="PF00561"/>
    </source>
</evidence>
<dbReference type="NCBIfam" id="NF045632">
    <property type="entry name" value="hydroxlase_HsaD"/>
    <property type="match status" value="1"/>
</dbReference>
<proteinExistence type="predicted"/>
<organism evidence="2 3">
    <name type="scientific">Nocardioides nanhaiensis</name>
    <dbReference type="NCBI Taxonomy" id="1476871"/>
    <lineage>
        <taxon>Bacteria</taxon>
        <taxon>Bacillati</taxon>
        <taxon>Actinomycetota</taxon>
        <taxon>Actinomycetes</taxon>
        <taxon>Propionibacteriales</taxon>
        <taxon>Nocardioidaceae</taxon>
        <taxon>Nocardioides</taxon>
    </lineage>
</organism>
<dbReference type="PANTHER" id="PTHR43798:SF33">
    <property type="entry name" value="HYDROLASE, PUTATIVE (AFU_ORTHOLOGUE AFUA_2G14860)-RELATED"/>
    <property type="match status" value="1"/>
</dbReference>
<evidence type="ECO:0000313" key="3">
    <source>
        <dbReference type="Proteomes" id="UP001500621"/>
    </source>
</evidence>
<sequence>MGSSTTLTKESTHRSAKAGSITLGYYEAGQPTEVGGGLPLVMLHGGGPGASAWSNFGRALPGFATTFRTLLVDQPGFGTSDKPEVVGNYYRHAAGHVVALLDELGIEHVHLLGNSLGGGTAMRLALEHPDRVGRLVMMGPGGLSLNLFHADPTEGVKRLMDFGAAPSREALRAFISCMVHDQSLVTDELVEERFADATAPGAQEAMRSMGMSFWNPETAEDGMLWREAHRLRKHTLLTWGREDRVNPLDGAMVALKLIPKASLHVFPNCGHWAQIEAAEEFRAVATDFLGRHRERTERSRE</sequence>
<feature type="domain" description="AB hydrolase-1" evidence="1">
    <location>
        <begin position="39"/>
        <end position="277"/>
    </location>
</feature>
<keyword evidence="2" id="KW-0378">Hydrolase</keyword>
<gene>
    <name evidence="2" type="ORF">GCM10023226_30170</name>
</gene>
<dbReference type="Pfam" id="PF00561">
    <property type="entry name" value="Abhydrolase_1"/>
    <property type="match status" value="1"/>
</dbReference>
<dbReference type="InterPro" id="IPR054676">
    <property type="entry name" value="HsaD"/>
</dbReference>
<dbReference type="InterPro" id="IPR050266">
    <property type="entry name" value="AB_hydrolase_sf"/>
</dbReference>
<reference evidence="3" key="1">
    <citation type="journal article" date="2019" name="Int. J. Syst. Evol. Microbiol.">
        <title>The Global Catalogue of Microorganisms (GCM) 10K type strain sequencing project: providing services to taxonomists for standard genome sequencing and annotation.</title>
        <authorList>
            <consortium name="The Broad Institute Genomics Platform"/>
            <consortium name="The Broad Institute Genome Sequencing Center for Infectious Disease"/>
            <person name="Wu L."/>
            <person name="Ma J."/>
        </authorList>
    </citation>
    <scope>NUCLEOTIDE SEQUENCE [LARGE SCALE GENOMIC DNA]</scope>
    <source>
        <strain evidence="3">JCM 18127</strain>
    </source>
</reference>
<dbReference type="Proteomes" id="UP001500621">
    <property type="component" value="Unassembled WGS sequence"/>
</dbReference>
<comment type="caution">
    <text evidence="2">The sequence shown here is derived from an EMBL/GenBank/DDBJ whole genome shotgun (WGS) entry which is preliminary data.</text>
</comment>
<protein>
    <submittedName>
        <fullName evidence="2">Alpha/beta fold hydrolase</fullName>
    </submittedName>
</protein>
<dbReference type="EMBL" id="BAABIM010000003">
    <property type="protein sequence ID" value="GAA4690265.1"/>
    <property type="molecule type" value="Genomic_DNA"/>
</dbReference>
<dbReference type="RefSeq" id="WP_345267307.1">
    <property type="nucleotide sequence ID" value="NZ_BAABIM010000003.1"/>
</dbReference>
<keyword evidence="3" id="KW-1185">Reference proteome</keyword>
<name>A0ABP8WJJ6_9ACTN</name>
<dbReference type="PRINTS" id="PR00111">
    <property type="entry name" value="ABHYDROLASE"/>
</dbReference>
<dbReference type="GO" id="GO:0016787">
    <property type="term" value="F:hydrolase activity"/>
    <property type="evidence" value="ECO:0007669"/>
    <property type="project" value="UniProtKB-KW"/>
</dbReference>